<keyword evidence="9 10" id="KW-0131">Cell cycle</keyword>
<name>A0A6P1QV92_9FLAO</name>
<keyword evidence="8 10" id="KW-0472">Membrane</keyword>
<evidence type="ECO:0000259" key="12">
    <source>
        <dbReference type="Pfam" id="PF18075"/>
    </source>
</evidence>
<reference evidence="13 14" key="1">
    <citation type="submission" date="2018-04" db="EMBL/GenBank/DDBJ databases">
        <title>Characteristic and Complete Genome Sequencing of A Novel Member of Infective Endocarditis Causative Bacteria: Bergeyella cardium QL-PH.</title>
        <authorList>
            <person name="Pan H."/>
            <person name="Sun E."/>
            <person name="Zhang Y."/>
        </authorList>
    </citation>
    <scope>NUCLEOTIDE SEQUENCE [LARGE SCALE GENOMIC DNA]</scope>
    <source>
        <strain evidence="13 14">HPQL</strain>
    </source>
</reference>
<dbReference type="OrthoDB" id="9813411at2"/>
<protein>
    <recommendedName>
        <fullName evidence="3 10">Cell division protein FtsX</fullName>
    </recommendedName>
</protein>
<dbReference type="GO" id="GO:0005886">
    <property type="term" value="C:plasma membrane"/>
    <property type="evidence" value="ECO:0007669"/>
    <property type="project" value="UniProtKB-SubCell"/>
</dbReference>
<dbReference type="RefSeq" id="WP_160224289.1">
    <property type="nucleotide sequence ID" value="NZ_CP029149.1"/>
</dbReference>
<evidence type="ECO:0000313" key="13">
    <source>
        <dbReference type="EMBL" id="QHN65468.1"/>
    </source>
</evidence>
<dbReference type="InterPro" id="IPR004513">
    <property type="entry name" value="FtsX"/>
</dbReference>
<evidence type="ECO:0000256" key="5">
    <source>
        <dbReference type="ARBA" id="ARBA00022618"/>
    </source>
</evidence>
<evidence type="ECO:0000256" key="8">
    <source>
        <dbReference type="ARBA" id="ARBA00023136"/>
    </source>
</evidence>
<evidence type="ECO:0000256" key="1">
    <source>
        <dbReference type="ARBA" id="ARBA00004651"/>
    </source>
</evidence>
<dbReference type="InterPro" id="IPR003838">
    <property type="entry name" value="ABC3_permease_C"/>
</dbReference>
<keyword evidence="7" id="KW-1133">Transmembrane helix</keyword>
<comment type="subcellular location">
    <subcellularLocation>
        <location evidence="10">Cell inner membrane</location>
    </subcellularLocation>
    <subcellularLocation>
        <location evidence="1">Cell membrane</location>
        <topology evidence="1">Multi-pass membrane protein</topology>
    </subcellularLocation>
</comment>
<proteinExistence type="inferred from homology"/>
<evidence type="ECO:0000259" key="11">
    <source>
        <dbReference type="Pfam" id="PF02687"/>
    </source>
</evidence>
<evidence type="ECO:0000256" key="10">
    <source>
        <dbReference type="PIRNR" id="PIRNR003097"/>
    </source>
</evidence>
<gene>
    <name evidence="13" type="ORF">DBX24_06020</name>
</gene>
<comment type="function">
    <text evidence="10">Required for cell division and gliding motility.</text>
</comment>
<dbReference type="PIRSF" id="PIRSF003097">
    <property type="entry name" value="FtsX"/>
    <property type="match status" value="1"/>
</dbReference>
<keyword evidence="6" id="KW-0812">Transmembrane</keyword>
<comment type="similarity">
    <text evidence="2 10">Belongs to the ABC-4 integral membrane protein family. FtsX subfamily.</text>
</comment>
<dbReference type="Pfam" id="PF18075">
    <property type="entry name" value="FtsX_ECD"/>
    <property type="match status" value="1"/>
</dbReference>
<dbReference type="Pfam" id="PF02687">
    <property type="entry name" value="FtsX"/>
    <property type="match status" value="1"/>
</dbReference>
<dbReference type="AlphaFoldDB" id="A0A6P1QV92"/>
<dbReference type="Gene3D" id="3.30.70.3040">
    <property type="match status" value="1"/>
</dbReference>
<keyword evidence="10" id="KW-0997">Cell inner membrane</keyword>
<dbReference type="PANTHER" id="PTHR47755:SF1">
    <property type="entry name" value="CELL DIVISION PROTEIN FTSX"/>
    <property type="match status" value="1"/>
</dbReference>
<dbReference type="PANTHER" id="PTHR47755">
    <property type="entry name" value="CELL DIVISION PROTEIN FTSX"/>
    <property type="match status" value="1"/>
</dbReference>
<evidence type="ECO:0000256" key="2">
    <source>
        <dbReference type="ARBA" id="ARBA00007379"/>
    </source>
</evidence>
<evidence type="ECO:0000256" key="3">
    <source>
        <dbReference type="ARBA" id="ARBA00021907"/>
    </source>
</evidence>
<feature type="domain" description="ABC3 transporter permease C-terminal" evidence="11">
    <location>
        <begin position="176"/>
        <end position="293"/>
    </location>
</feature>
<keyword evidence="14" id="KW-1185">Reference proteome</keyword>
<evidence type="ECO:0000256" key="7">
    <source>
        <dbReference type="ARBA" id="ARBA00022989"/>
    </source>
</evidence>
<dbReference type="Proteomes" id="UP000464318">
    <property type="component" value="Chromosome"/>
</dbReference>
<evidence type="ECO:0000256" key="9">
    <source>
        <dbReference type="ARBA" id="ARBA00023306"/>
    </source>
</evidence>
<evidence type="ECO:0000256" key="6">
    <source>
        <dbReference type="ARBA" id="ARBA00022692"/>
    </source>
</evidence>
<evidence type="ECO:0000256" key="4">
    <source>
        <dbReference type="ARBA" id="ARBA00022475"/>
    </source>
</evidence>
<dbReference type="GO" id="GO:0051301">
    <property type="term" value="P:cell division"/>
    <property type="evidence" value="ECO:0007669"/>
    <property type="project" value="UniProtKB-KW"/>
</dbReference>
<sequence>MAKTADDFNRKRLRSSNITVVISIALVLFLLGLMGLILIKAQKYSDYIKEQLVVSAYFDNDYDEKDSLKINQMEQEALEKIQQLQPVKRAKYISREMAVQEAKAGLGVDSDALFEKLIYPSSVEVTLKPEYIDPVKINAAIKQISAVKGIVEVKNDSTLMMEVYNNLDRILKWIFGFSLLFLVLAIVLINNSIRLKIFSKRFIIKTMQLVGAKRRFILKPFVKEAVVLGLIGAIIGTAALFGVWYYFTLQIGERYSEQDITQYSYLILLIFCIGVFITVLSTVIATWRFLRTSVDELYYN</sequence>
<evidence type="ECO:0000313" key="14">
    <source>
        <dbReference type="Proteomes" id="UP000464318"/>
    </source>
</evidence>
<dbReference type="EMBL" id="CP029149">
    <property type="protein sequence ID" value="QHN65468.1"/>
    <property type="molecule type" value="Genomic_DNA"/>
</dbReference>
<feature type="domain" description="FtsX extracellular" evidence="12">
    <location>
        <begin position="54"/>
        <end position="153"/>
    </location>
</feature>
<accession>A0A6P1QV92</accession>
<keyword evidence="4 10" id="KW-1003">Cell membrane</keyword>
<dbReference type="KEGG" id="bcad:DBX24_06020"/>
<dbReference type="InterPro" id="IPR040690">
    <property type="entry name" value="FtsX_ECD"/>
</dbReference>
<organism evidence="13 14">
    <name type="scientific">Bergeyella cardium</name>
    <dbReference type="NCBI Taxonomy" id="1585976"/>
    <lineage>
        <taxon>Bacteria</taxon>
        <taxon>Pseudomonadati</taxon>
        <taxon>Bacteroidota</taxon>
        <taxon>Flavobacteriia</taxon>
        <taxon>Flavobacteriales</taxon>
        <taxon>Weeksellaceae</taxon>
        <taxon>Bergeyella</taxon>
    </lineage>
</organism>
<keyword evidence="5 10" id="KW-0132">Cell division</keyword>